<dbReference type="AlphaFoldDB" id="A0AAX4PM81"/>
<evidence type="ECO:0000256" key="3">
    <source>
        <dbReference type="ARBA" id="ARBA00022454"/>
    </source>
</evidence>
<evidence type="ECO:0000313" key="13">
    <source>
        <dbReference type="Proteomes" id="UP001472866"/>
    </source>
</evidence>
<accession>A0AAX4PM81</accession>
<dbReference type="GO" id="GO:0000775">
    <property type="term" value="C:chromosome, centromeric region"/>
    <property type="evidence" value="ECO:0007669"/>
    <property type="project" value="UniProtKB-SubCell"/>
</dbReference>
<evidence type="ECO:0000256" key="7">
    <source>
        <dbReference type="ARBA" id="ARBA00022833"/>
    </source>
</evidence>
<keyword evidence="9" id="KW-0131">Cell cycle</keyword>
<evidence type="ECO:0000256" key="9">
    <source>
        <dbReference type="ARBA" id="ARBA00023306"/>
    </source>
</evidence>
<dbReference type="PROSITE" id="PS51793">
    <property type="entry name" value="MIS18"/>
    <property type="match status" value="1"/>
</dbReference>
<proteinExistence type="predicted"/>
<dbReference type="GO" id="GO:0046872">
    <property type="term" value="F:metal ion binding"/>
    <property type="evidence" value="ECO:0007669"/>
    <property type="project" value="UniProtKB-KW"/>
</dbReference>
<evidence type="ECO:0000259" key="11">
    <source>
        <dbReference type="PROSITE" id="PS51793"/>
    </source>
</evidence>
<keyword evidence="13" id="KW-1185">Reference proteome</keyword>
<keyword evidence="5" id="KW-0479">Metal-binding</keyword>
<sequence length="177" mass="19395">MASDADGGGEPEAGTSLEAPERPLVVFCRKCNTILGDTNAFVCTHPALKTITLGAAYSVTSKKDEVETPPEGEARGSSFYRFYCESCSECVGKVFLSTTRGLDPMRDNYTFDSHAIRSYELSERPQTTVENGSGTPNSSVLLDRLEVLETQLLKVENLMLLFNERIDALESGRGIKR</sequence>
<dbReference type="GO" id="GO:0005634">
    <property type="term" value="C:nucleus"/>
    <property type="evidence" value="ECO:0007669"/>
    <property type="project" value="UniProtKB-SubCell"/>
</dbReference>
<dbReference type="GO" id="GO:0034080">
    <property type="term" value="P:CENP-A containing chromatin assembly"/>
    <property type="evidence" value="ECO:0007669"/>
    <property type="project" value="TreeGrafter"/>
</dbReference>
<comment type="subcellular location">
    <subcellularLocation>
        <location evidence="2">Chromosome</location>
        <location evidence="2">Centromere</location>
    </subcellularLocation>
    <subcellularLocation>
        <location evidence="1">Nucleus</location>
    </subcellularLocation>
</comment>
<keyword evidence="4" id="KW-0132">Cell division</keyword>
<evidence type="ECO:0000256" key="10">
    <source>
        <dbReference type="ARBA" id="ARBA00023328"/>
    </source>
</evidence>
<dbReference type="PANTHER" id="PTHR16431:SF1">
    <property type="entry name" value="NEUROGENIC PROTEIN MASTERMIND"/>
    <property type="match status" value="1"/>
</dbReference>
<keyword evidence="7" id="KW-0862">Zinc</keyword>
<organism evidence="12 13">
    <name type="scientific">Chloropicon roscoffensis</name>
    <dbReference type="NCBI Taxonomy" id="1461544"/>
    <lineage>
        <taxon>Eukaryota</taxon>
        <taxon>Viridiplantae</taxon>
        <taxon>Chlorophyta</taxon>
        <taxon>Chloropicophyceae</taxon>
        <taxon>Chloropicales</taxon>
        <taxon>Chloropicaceae</taxon>
        <taxon>Chloropicon</taxon>
    </lineage>
</organism>
<reference evidence="12 13" key="1">
    <citation type="submission" date="2024-03" db="EMBL/GenBank/DDBJ databases">
        <title>Complete genome sequence of the green alga Chloropicon roscoffensis RCC1871.</title>
        <authorList>
            <person name="Lemieux C."/>
            <person name="Pombert J.-F."/>
            <person name="Otis C."/>
            <person name="Turmel M."/>
        </authorList>
    </citation>
    <scope>NUCLEOTIDE SEQUENCE [LARGE SCALE GENOMIC DNA]</scope>
    <source>
        <strain evidence="12 13">RCC1871</strain>
    </source>
</reference>
<keyword evidence="3" id="KW-0158">Chromosome</keyword>
<keyword evidence="8" id="KW-0539">Nucleus</keyword>
<dbReference type="Pfam" id="PF03226">
    <property type="entry name" value="Yippee-Mis18"/>
    <property type="match status" value="1"/>
</dbReference>
<evidence type="ECO:0000256" key="2">
    <source>
        <dbReference type="ARBA" id="ARBA00004584"/>
    </source>
</evidence>
<dbReference type="GO" id="GO:0007059">
    <property type="term" value="P:chromosome segregation"/>
    <property type="evidence" value="ECO:0007669"/>
    <property type="project" value="TreeGrafter"/>
</dbReference>
<name>A0AAX4PM81_9CHLO</name>
<keyword evidence="10" id="KW-0137">Centromere</keyword>
<evidence type="ECO:0000256" key="8">
    <source>
        <dbReference type="ARBA" id="ARBA00023242"/>
    </source>
</evidence>
<dbReference type="InterPro" id="IPR034752">
    <property type="entry name" value="Mis18"/>
</dbReference>
<dbReference type="EMBL" id="CP151517">
    <property type="protein sequence ID" value="WZN66992.1"/>
    <property type="molecule type" value="Genomic_DNA"/>
</dbReference>
<dbReference type="GO" id="GO:0000785">
    <property type="term" value="C:chromatin"/>
    <property type="evidence" value="ECO:0007669"/>
    <property type="project" value="TreeGrafter"/>
</dbReference>
<gene>
    <name evidence="12" type="ORF">HKI87_17g85640</name>
</gene>
<evidence type="ECO:0000256" key="4">
    <source>
        <dbReference type="ARBA" id="ARBA00022618"/>
    </source>
</evidence>
<evidence type="ECO:0000256" key="1">
    <source>
        <dbReference type="ARBA" id="ARBA00004123"/>
    </source>
</evidence>
<protein>
    <submittedName>
        <fullName evidence="12">Mis18 domain-containing protein</fullName>
    </submittedName>
</protein>
<keyword evidence="6" id="KW-0498">Mitosis</keyword>
<dbReference type="Proteomes" id="UP001472866">
    <property type="component" value="Chromosome 17"/>
</dbReference>
<dbReference type="InterPro" id="IPR004910">
    <property type="entry name" value="Yippee/Mis18/Cereblon"/>
</dbReference>
<feature type="domain" description="Mis18" evidence="11">
    <location>
        <begin position="23"/>
        <end position="121"/>
    </location>
</feature>
<evidence type="ECO:0000256" key="5">
    <source>
        <dbReference type="ARBA" id="ARBA00022723"/>
    </source>
</evidence>
<dbReference type="PANTHER" id="PTHR16431">
    <property type="entry name" value="NEUROGENIC PROTEIN MASTERMIND"/>
    <property type="match status" value="1"/>
</dbReference>
<evidence type="ECO:0000313" key="12">
    <source>
        <dbReference type="EMBL" id="WZN66992.1"/>
    </source>
</evidence>
<dbReference type="GO" id="GO:0051301">
    <property type="term" value="P:cell division"/>
    <property type="evidence" value="ECO:0007669"/>
    <property type="project" value="UniProtKB-KW"/>
</dbReference>
<evidence type="ECO:0000256" key="6">
    <source>
        <dbReference type="ARBA" id="ARBA00022776"/>
    </source>
</evidence>